<comment type="caution">
    <text evidence="1">The sequence shown here is derived from an EMBL/GenBank/DDBJ whole genome shotgun (WGS) entry which is preliminary data.</text>
</comment>
<proteinExistence type="predicted"/>
<evidence type="ECO:0000313" key="1">
    <source>
        <dbReference type="EMBL" id="MCX2743045.1"/>
    </source>
</evidence>
<sequence>MKSQIFGSALFLIFALMSCQDEGSEITKQSQLEAQLETSVSSYLEAEDNQWIEITEDEYNLLKTKISNASVCGMNDSLFNIAASTSYVSNSGFTRANYMNKAKPHIAPNSYVFAFKYEAGGSTNEGSEGGMYVKISESTNKSGFKSLGNALPAHSGKKTYYFTLKNGSSFRLGDNKGYLGVYNDTDLAHIPYGESYAASGNVANLVFISYTSDKYQALCTTSNPWE</sequence>
<dbReference type="RefSeq" id="WP_266055415.1">
    <property type="nucleotide sequence ID" value="NZ_JAPFQN010000003.1"/>
</dbReference>
<accession>A0ABT3RMK0</accession>
<keyword evidence="2" id="KW-1185">Reference proteome</keyword>
<name>A0ABT3RMK0_9BACT</name>
<evidence type="ECO:0000313" key="2">
    <source>
        <dbReference type="Proteomes" id="UP001209885"/>
    </source>
</evidence>
<dbReference type="Proteomes" id="UP001209885">
    <property type="component" value="Unassembled WGS sequence"/>
</dbReference>
<protein>
    <submittedName>
        <fullName evidence="1">Uncharacterized protein</fullName>
    </submittedName>
</protein>
<organism evidence="1 2">
    <name type="scientific">Mangrovivirga halotolerans</name>
    <dbReference type="NCBI Taxonomy" id="2993936"/>
    <lineage>
        <taxon>Bacteria</taxon>
        <taxon>Pseudomonadati</taxon>
        <taxon>Bacteroidota</taxon>
        <taxon>Cytophagia</taxon>
        <taxon>Cytophagales</taxon>
        <taxon>Mangrovivirgaceae</taxon>
        <taxon>Mangrovivirga</taxon>
    </lineage>
</organism>
<dbReference type="PROSITE" id="PS51257">
    <property type="entry name" value="PROKAR_LIPOPROTEIN"/>
    <property type="match status" value="1"/>
</dbReference>
<reference evidence="1 2" key="1">
    <citation type="submission" date="2022-11" db="EMBL/GenBank/DDBJ databases">
        <title>The characterization of three novel Bacteroidetes species and genomic analysis of their roles in tidal elemental geochemical cycles.</title>
        <authorList>
            <person name="Ma K."/>
        </authorList>
    </citation>
    <scope>NUCLEOTIDE SEQUENCE [LARGE SCALE GENOMIC DNA]</scope>
    <source>
        <strain evidence="1 2">M17</strain>
    </source>
</reference>
<gene>
    <name evidence="1" type="ORF">OO013_04170</name>
</gene>
<dbReference type="EMBL" id="JAPFQN010000003">
    <property type="protein sequence ID" value="MCX2743045.1"/>
    <property type="molecule type" value="Genomic_DNA"/>
</dbReference>